<evidence type="ECO:0008006" key="4">
    <source>
        <dbReference type="Google" id="ProtNLM"/>
    </source>
</evidence>
<evidence type="ECO:0000256" key="1">
    <source>
        <dbReference type="ARBA" id="ARBA00023172"/>
    </source>
</evidence>
<evidence type="ECO:0000313" key="2">
    <source>
        <dbReference type="EMBL" id="RHW23253.1"/>
    </source>
</evidence>
<accession>A0A417XSC0</accession>
<dbReference type="OrthoDB" id="9815875at2"/>
<dbReference type="SUPFAM" id="SSF56349">
    <property type="entry name" value="DNA breaking-rejoining enzymes"/>
    <property type="match status" value="1"/>
</dbReference>
<reference evidence="2 3" key="1">
    <citation type="submission" date="2018-09" db="EMBL/GenBank/DDBJ databases">
        <title>Genome sequencing of Nocardioides immobilis CCTCC AB 2017083 for comparison to Nocardioides silvaticus.</title>
        <authorList>
            <person name="Li C."/>
            <person name="Wang G."/>
        </authorList>
    </citation>
    <scope>NUCLEOTIDE SEQUENCE [LARGE SCALE GENOMIC DNA]</scope>
    <source>
        <strain evidence="2 3">CCTCC AB 2017083</strain>
    </source>
</reference>
<dbReference type="GO" id="GO:0006310">
    <property type="term" value="P:DNA recombination"/>
    <property type="evidence" value="ECO:0007669"/>
    <property type="project" value="UniProtKB-KW"/>
</dbReference>
<dbReference type="GO" id="GO:0003677">
    <property type="term" value="F:DNA binding"/>
    <property type="evidence" value="ECO:0007669"/>
    <property type="project" value="InterPro"/>
</dbReference>
<organism evidence="2 3">
    <name type="scientific">Nocardioides immobilis</name>
    <dbReference type="NCBI Taxonomy" id="2049295"/>
    <lineage>
        <taxon>Bacteria</taxon>
        <taxon>Bacillati</taxon>
        <taxon>Actinomycetota</taxon>
        <taxon>Actinomycetes</taxon>
        <taxon>Propionibacteriales</taxon>
        <taxon>Nocardioidaceae</taxon>
        <taxon>Nocardioides</taxon>
    </lineage>
</organism>
<dbReference type="InterPro" id="IPR013762">
    <property type="entry name" value="Integrase-like_cat_sf"/>
</dbReference>
<dbReference type="Gene3D" id="1.10.443.10">
    <property type="entry name" value="Intergrase catalytic core"/>
    <property type="match status" value="1"/>
</dbReference>
<dbReference type="Proteomes" id="UP000283644">
    <property type="component" value="Unassembled WGS sequence"/>
</dbReference>
<proteinExistence type="predicted"/>
<keyword evidence="1" id="KW-0233">DNA recombination</keyword>
<dbReference type="EMBL" id="QXGH01000052">
    <property type="protein sequence ID" value="RHW23253.1"/>
    <property type="molecule type" value="Genomic_DNA"/>
</dbReference>
<name>A0A417XSC0_9ACTN</name>
<dbReference type="InterPro" id="IPR011010">
    <property type="entry name" value="DNA_brk_join_enz"/>
</dbReference>
<evidence type="ECO:0000313" key="3">
    <source>
        <dbReference type="Proteomes" id="UP000283644"/>
    </source>
</evidence>
<comment type="caution">
    <text evidence="2">The sequence shown here is derived from an EMBL/GenBank/DDBJ whole genome shotgun (WGS) entry which is preliminary data.</text>
</comment>
<keyword evidence="3" id="KW-1185">Reference proteome</keyword>
<protein>
    <recommendedName>
        <fullName evidence="4">Tyr recombinase domain-containing protein</fullName>
    </recommendedName>
</protein>
<gene>
    <name evidence="2" type="ORF">D0Z08_30750</name>
</gene>
<sequence>MWKNHPTSERIGPGAISRTVQERANAAGFDGMPVSGHSLRAGHATTAAMNGAPIDRIAAQTRHRDLGTLLNHYIGPAEAMATTTSRDLGLCVPTGF</sequence>
<dbReference type="AlphaFoldDB" id="A0A417XSC0"/>
<dbReference type="GO" id="GO:0015074">
    <property type="term" value="P:DNA integration"/>
    <property type="evidence" value="ECO:0007669"/>
    <property type="project" value="InterPro"/>
</dbReference>